<comment type="caution">
    <text evidence="12">Lacks conserved residue(s) required for the propagation of feature annotation.</text>
</comment>
<sequence>MAASPFTTPTLFSGKNGNTKICQFLSHHLCTMPLPTSTYPLPPIINYATLRRRHRRRIQRYNFNGLGDDNYSTTTSSGVAGDGETLTTPDTNTKKGILAAAIEALPLPQGEANTAIISACVVGLLTGVSVVLFNYVVHELRDFCWDGVPYRGASWLREENLEETWKRTVFIPVSGGVIVAVLNYIREGLDSTEGGGFKTIPQIRAVFQQFLKSLAACVTLGTGNSLGPEGPCVEIGSSIGKGIASLSGRSAGKKVPLVAAGSAAGIASGWNSSTIDCNALTYIVLHSLPNSSSALLCLMTALVIRFNAAVAGCFFAVESVIRPSPDSDVSLTNTTSMIILSAVIASVLSEVGLGSEPAFKVPVYDFRSASELPLYLLLGILCGLVSLALTRCTTFMLNKAEEIKKAGQVPKVIFPVTGGLAVGLMALAYPEILYRGFQNVDILLESRPFVKGLSADLLAQLVGVKIIATSFCRASGLVGGYYAPSLFIGAATGMAYGKFIALAVSEISPIHLSFIEVASPQAYGLIGLRFDFVNLGIVADLAVAMAATLAGVCQVPLTSVLLLFELTQDYRIILPLLAAVGTSSWITSSRIKRTDLRDAKIVNKSSLKIKESNASNDNASLRSSGKSYPVKEFNTDNICEIESSSCFDDSDAETEEVERKIFVSQAMRTSFATVLRSTSLIEAVTLMLAEKQSCALIVDDYNYLIGVLSLEDILVISKSAQANGRKSEEILVADTCSHDGEKDEVLWTATPDMDLLSAEIIMIRHGLSQLPVISEVGEGCRGKPVGIIDMQCIELACRYYYYASALLDMHCTEAGTR</sequence>
<dbReference type="Gramene" id="AUR62011432-RA">
    <property type="protein sequence ID" value="AUR62011432-RA:cds"/>
    <property type="gene ID" value="AUR62011432"/>
</dbReference>
<evidence type="ECO:0000256" key="9">
    <source>
        <dbReference type="ARBA" id="ARBA00023214"/>
    </source>
</evidence>
<feature type="domain" description="CBS" evidence="13">
    <location>
        <begin position="667"/>
        <end position="727"/>
    </location>
</feature>
<dbReference type="GO" id="GO:0034707">
    <property type="term" value="C:chloride channel complex"/>
    <property type="evidence" value="ECO:0007669"/>
    <property type="project" value="UniProtKB-KW"/>
</dbReference>
<dbReference type="SMART" id="SM00116">
    <property type="entry name" value="CBS"/>
    <property type="match status" value="2"/>
</dbReference>
<dbReference type="SUPFAM" id="SSF54631">
    <property type="entry name" value="CBS-domain pair"/>
    <property type="match status" value="1"/>
</dbReference>
<dbReference type="PRINTS" id="PR00762">
    <property type="entry name" value="CLCHANNEL"/>
</dbReference>
<dbReference type="CDD" id="cd04592">
    <property type="entry name" value="CBS_pair_voltage-gated_CLC_euk_bac"/>
    <property type="match status" value="1"/>
</dbReference>
<feature type="transmembrane region" description="Helical" evidence="12">
    <location>
        <begin position="570"/>
        <end position="587"/>
    </location>
</feature>
<dbReference type="InterPro" id="IPR050368">
    <property type="entry name" value="ClC-type_chloride_channel"/>
</dbReference>
<keyword evidence="15" id="KW-1185">Reference proteome</keyword>
<feature type="transmembrane region" description="Helical" evidence="12">
    <location>
        <begin position="115"/>
        <end position="137"/>
    </location>
</feature>
<dbReference type="SUPFAM" id="SSF81340">
    <property type="entry name" value="Clc chloride channel"/>
    <property type="match status" value="2"/>
</dbReference>
<evidence type="ECO:0000259" key="13">
    <source>
        <dbReference type="PROSITE" id="PS51371"/>
    </source>
</evidence>
<dbReference type="InterPro" id="IPR001807">
    <property type="entry name" value="ClC"/>
</dbReference>
<reference evidence="14" key="2">
    <citation type="submission" date="2021-03" db="UniProtKB">
        <authorList>
            <consortium name="EnsemblPlants"/>
        </authorList>
    </citation>
    <scope>IDENTIFICATION</scope>
</reference>
<dbReference type="Pfam" id="PF00571">
    <property type="entry name" value="CBS"/>
    <property type="match status" value="2"/>
</dbReference>
<evidence type="ECO:0000256" key="7">
    <source>
        <dbReference type="ARBA" id="ARBA00023136"/>
    </source>
</evidence>
<feature type="transmembrane region" description="Helical" evidence="12">
    <location>
        <begin position="372"/>
        <end position="392"/>
    </location>
</feature>
<keyword evidence="7 12" id="KW-0472">Membrane</keyword>
<comment type="similarity">
    <text evidence="2 12">Belongs to the chloride channel (TC 2.A.49) family.</text>
</comment>
<keyword evidence="11" id="KW-0129">CBS domain</keyword>
<evidence type="ECO:0000256" key="8">
    <source>
        <dbReference type="ARBA" id="ARBA00023173"/>
    </source>
</evidence>
<dbReference type="CDD" id="cd00400">
    <property type="entry name" value="Voltage_gated_ClC"/>
    <property type="match status" value="1"/>
</dbReference>
<keyword evidence="8" id="KW-0869">Chloride channel</keyword>
<keyword evidence="3 12" id="KW-0813">Transport</keyword>
<reference evidence="14" key="1">
    <citation type="journal article" date="2017" name="Nature">
        <title>The genome of Chenopodium quinoa.</title>
        <authorList>
            <person name="Jarvis D.E."/>
            <person name="Ho Y.S."/>
            <person name="Lightfoot D.J."/>
            <person name="Schmoeckel S.M."/>
            <person name="Li B."/>
            <person name="Borm T.J.A."/>
            <person name="Ohyanagi H."/>
            <person name="Mineta K."/>
            <person name="Michell C.T."/>
            <person name="Saber N."/>
            <person name="Kharbatia N.M."/>
            <person name="Rupper R.R."/>
            <person name="Sharp A.R."/>
            <person name="Dally N."/>
            <person name="Boughton B.A."/>
            <person name="Woo Y.H."/>
            <person name="Gao G."/>
            <person name="Schijlen E.G.W.M."/>
            <person name="Guo X."/>
            <person name="Momin A.A."/>
            <person name="Negrao S."/>
            <person name="Al-Babili S."/>
            <person name="Gehring C."/>
            <person name="Roessner U."/>
            <person name="Jung C."/>
            <person name="Murphy K."/>
            <person name="Arold S.T."/>
            <person name="Gojobori T."/>
            <person name="van der Linden C.G."/>
            <person name="van Loo E.N."/>
            <person name="Jellen E.N."/>
            <person name="Maughan P.J."/>
            <person name="Tester M."/>
        </authorList>
    </citation>
    <scope>NUCLEOTIDE SEQUENCE [LARGE SCALE GENOMIC DNA]</scope>
    <source>
        <strain evidence="14">cv. PI 614886</strain>
    </source>
</reference>
<evidence type="ECO:0000256" key="4">
    <source>
        <dbReference type="ARBA" id="ARBA00022692"/>
    </source>
</evidence>
<feature type="transmembrane region" description="Helical" evidence="12">
    <location>
        <begin position="293"/>
        <end position="317"/>
    </location>
</feature>
<dbReference type="Proteomes" id="UP000596660">
    <property type="component" value="Unplaced"/>
</dbReference>
<evidence type="ECO:0000256" key="12">
    <source>
        <dbReference type="RuleBase" id="RU361221"/>
    </source>
</evidence>
<evidence type="ECO:0000256" key="1">
    <source>
        <dbReference type="ARBA" id="ARBA00004141"/>
    </source>
</evidence>
<feature type="transmembrane region" description="Helical" evidence="12">
    <location>
        <begin position="542"/>
        <end position="564"/>
    </location>
</feature>
<dbReference type="EnsemblPlants" id="AUR62011432-RA">
    <property type="protein sequence ID" value="AUR62011432-RA:cds"/>
    <property type="gene ID" value="AUR62011432"/>
</dbReference>
<keyword evidence="6 12" id="KW-0406">Ion transport</keyword>
<keyword evidence="10" id="KW-0407">Ion channel</keyword>
<evidence type="ECO:0000256" key="3">
    <source>
        <dbReference type="ARBA" id="ARBA00022448"/>
    </source>
</evidence>
<dbReference type="InterPro" id="IPR046342">
    <property type="entry name" value="CBS_dom_sf"/>
</dbReference>
<feature type="transmembrane region" description="Helical" evidence="12">
    <location>
        <begin position="329"/>
        <end position="352"/>
    </location>
</feature>
<comment type="subcellular location">
    <subcellularLocation>
        <location evidence="1 12">Membrane</location>
        <topology evidence="1 12">Multi-pass membrane protein</topology>
    </subcellularLocation>
</comment>
<dbReference type="Gene3D" id="1.10.3080.10">
    <property type="entry name" value="Clc chloride channel"/>
    <property type="match status" value="2"/>
</dbReference>
<dbReference type="GO" id="GO:0005254">
    <property type="term" value="F:chloride channel activity"/>
    <property type="evidence" value="ECO:0007669"/>
    <property type="project" value="UniProtKB-UniRule"/>
</dbReference>
<evidence type="ECO:0000256" key="10">
    <source>
        <dbReference type="ARBA" id="ARBA00023303"/>
    </source>
</evidence>
<name>A0A803LE26_CHEQI</name>
<dbReference type="InterPro" id="IPR000644">
    <property type="entry name" value="CBS_dom"/>
</dbReference>
<dbReference type="GO" id="GO:0009535">
    <property type="term" value="C:chloroplast thylakoid membrane"/>
    <property type="evidence" value="ECO:0007669"/>
    <property type="project" value="TreeGrafter"/>
</dbReference>
<accession>A0A803LE26</accession>
<dbReference type="Pfam" id="PF00654">
    <property type="entry name" value="Voltage_CLC"/>
    <property type="match status" value="2"/>
</dbReference>
<dbReference type="PROSITE" id="PS51371">
    <property type="entry name" value="CBS"/>
    <property type="match status" value="1"/>
</dbReference>
<keyword evidence="4 12" id="KW-0812">Transmembrane</keyword>
<evidence type="ECO:0000256" key="11">
    <source>
        <dbReference type="PROSITE-ProRule" id="PRU00703"/>
    </source>
</evidence>
<proteinExistence type="inferred from homology"/>
<evidence type="ECO:0000256" key="2">
    <source>
        <dbReference type="ARBA" id="ARBA00009476"/>
    </source>
</evidence>
<feature type="transmembrane region" description="Helical" evidence="12">
    <location>
        <begin position="412"/>
        <end position="429"/>
    </location>
</feature>
<keyword evidence="5 12" id="KW-1133">Transmembrane helix</keyword>
<feature type="transmembrane region" description="Helical" evidence="12">
    <location>
        <begin position="480"/>
        <end position="504"/>
    </location>
</feature>
<dbReference type="AlphaFoldDB" id="A0A803LE26"/>
<dbReference type="InterPro" id="IPR014743">
    <property type="entry name" value="Cl-channel_core"/>
</dbReference>
<evidence type="ECO:0000313" key="14">
    <source>
        <dbReference type="EnsemblPlants" id="AUR62011432-RA:cds"/>
    </source>
</evidence>
<dbReference type="PANTHER" id="PTHR43427:SF6">
    <property type="entry name" value="CHLORIDE CHANNEL PROTEIN CLC-E"/>
    <property type="match status" value="1"/>
</dbReference>
<evidence type="ECO:0000256" key="6">
    <source>
        <dbReference type="ARBA" id="ARBA00023065"/>
    </source>
</evidence>
<dbReference type="PANTHER" id="PTHR43427">
    <property type="entry name" value="CHLORIDE CHANNEL PROTEIN CLC-E"/>
    <property type="match status" value="1"/>
</dbReference>
<dbReference type="Gene3D" id="3.10.580.10">
    <property type="entry name" value="CBS-domain"/>
    <property type="match status" value="1"/>
</dbReference>
<evidence type="ECO:0000256" key="5">
    <source>
        <dbReference type="ARBA" id="ARBA00022989"/>
    </source>
</evidence>
<organism evidence="14 15">
    <name type="scientific">Chenopodium quinoa</name>
    <name type="common">Quinoa</name>
    <dbReference type="NCBI Taxonomy" id="63459"/>
    <lineage>
        <taxon>Eukaryota</taxon>
        <taxon>Viridiplantae</taxon>
        <taxon>Streptophyta</taxon>
        <taxon>Embryophyta</taxon>
        <taxon>Tracheophyta</taxon>
        <taxon>Spermatophyta</taxon>
        <taxon>Magnoliopsida</taxon>
        <taxon>eudicotyledons</taxon>
        <taxon>Gunneridae</taxon>
        <taxon>Pentapetalae</taxon>
        <taxon>Caryophyllales</taxon>
        <taxon>Chenopodiaceae</taxon>
        <taxon>Chenopodioideae</taxon>
        <taxon>Atripliceae</taxon>
        <taxon>Chenopodium</taxon>
    </lineage>
</organism>
<protein>
    <recommendedName>
        <fullName evidence="12">Chloride channel protein</fullName>
    </recommendedName>
</protein>
<evidence type="ECO:0000313" key="15">
    <source>
        <dbReference type="Proteomes" id="UP000596660"/>
    </source>
</evidence>
<keyword evidence="9 12" id="KW-0868">Chloride</keyword>